<dbReference type="EMBL" id="HE806316">
    <property type="protein sequence ID" value="CCH57920.1"/>
    <property type="molecule type" value="Genomic_DNA"/>
</dbReference>
<evidence type="ECO:0000256" key="2">
    <source>
        <dbReference type="ARBA" id="ARBA00006824"/>
    </source>
</evidence>
<dbReference type="eggNOG" id="KOG1944">
    <property type="taxonomic scope" value="Eukaryota"/>
</dbReference>
<dbReference type="RefSeq" id="XP_004177439.1">
    <property type="nucleotide sequence ID" value="XM_004177391.1"/>
</dbReference>
<feature type="transmembrane region" description="Helical" evidence="7">
    <location>
        <begin position="118"/>
        <end position="136"/>
    </location>
</feature>
<dbReference type="AlphaFoldDB" id="I2GUW8"/>
<evidence type="ECO:0000256" key="3">
    <source>
        <dbReference type="ARBA" id="ARBA00022692"/>
    </source>
</evidence>
<dbReference type="PANTHER" id="PTHR11266">
    <property type="entry name" value="PEROXISOMAL MEMBRANE PROTEIN 2, PXMP2 MPV17"/>
    <property type="match status" value="1"/>
</dbReference>
<gene>
    <name evidence="8" type="primary">TBLA0A01200</name>
    <name evidence="8" type="ORF">TBLA_0A01200</name>
</gene>
<evidence type="ECO:0000256" key="4">
    <source>
        <dbReference type="ARBA" id="ARBA00022989"/>
    </source>
</evidence>
<dbReference type="OrthoDB" id="430207at2759"/>
<dbReference type="InterPro" id="IPR007248">
    <property type="entry name" value="Mpv17_PMP22"/>
</dbReference>
<keyword evidence="9" id="KW-1185">Reference proteome</keyword>
<sequence length="201" mass="22547">MASRFTSRVWTAYQQSLATKPFITNAWTTSGLFAAGDCLAQALGQAQEKPLDKKPPVQSPISTDSKLIPLRWDWQRTCRAGLYGTLFSPLGTWWYGVLARITWSSGWRTLTVRVAVDQLMFAPFGVCLYYSVMALLEGHGIHGAMGRVHVRAWNTLKANWSIWPLFQAVNLSMVPLQNRLLTANLVALCWNAYLSGHNAMR</sequence>
<dbReference type="Pfam" id="PF04117">
    <property type="entry name" value="Mpv17_PMP22"/>
    <property type="match status" value="1"/>
</dbReference>
<feature type="transmembrane region" description="Helical" evidence="7">
    <location>
        <begin position="80"/>
        <end position="98"/>
    </location>
</feature>
<dbReference type="FunCoup" id="I2GUW8">
    <property type="interactions" value="590"/>
</dbReference>
<evidence type="ECO:0000313" key="8">
    <source>
        <dbReference type="EMBL" id="CCH57920.1"/>
    </source>
</evidence>
<dbReference type="GO" id="GO:0005739">
    <property type="term" value="C:mitochondrion"/>
    <property type="evidence" value="ECO:0007669"/>
    <property type="project" value="TreeGrafter"/>
</dbReference>
<evidence type="ECO:0000256" key="5">
    <source>
        <dbReference type="ARBA" id="ARBA00023136"/>
    </source>
</evidence>
<comment type="similarity">
    <text evidence="2 7">Belongs to the peroxisomal membrane protein PXMP2/4 family.</text>
</comment>
<accession>I2GUW8</accession>
<evidence type="ECO:0000313" key="9">
    <source>
        <dbReference type="Proteomes" id="UP000002866"/>
    </source>
</evidence>
<dbReference type="HOGENOM" id="CLU_049109_8_1_1"/>
<keyword evidence="5 7" id="KW-0472">Membrane</keyword>
<dbReference type="GeneID" id="14493015"/>
<dbReference type="KEGG" id="tbl:TBLA_0A01200"/>
<keyword evidence="4 7" id="KW-1133">Transmembrane helix</keyword>
<dbReference type="PANTHER" id="PTHR11266:SF17">
    <property type="entry name" value="PROTEIN MPV17"/>
    <property type="match status" value="1"/>
</dbReference>
<proteinExistence type="inferred from homology"/>
<dbReference type="STRING" id="1071380.I2GUW8"/>
<dbReference type="OMA" id="WYQSKLA"/>
<name>I2GUW8_HENB6</name>
<organism evidence="8 9">
    <name type="scientific">Henningerozyma blattae (strain ATCC 34711 / CBS 6284 / DSM 70876 / NBRC 10599 / NRRL Y-10934 / UCD 77-7)</name>
    <name type="common">Yeast</name>
    <name type="synonym">Tetrapisispora blattae</name>
    <dbReference type="NCBI Taxonomy" id="1071380"/>
    <lineage>
        <taxon>Eukaryota</taxon>
        <taxon>Fungi</taxon>
        <taxon>Dikarya</taxon>
        <taxon>Ascomycota</taxon>
        <taxon>Saccharomycotina</taxon>
        <taxon>Saccharomycetes</taxon>
        <taxon>Saccharomycetales</taxon>
        <taxon>Saccharomycetaceae</taxon>
        <taxon>Henningerozyma</taxon>
    </lineage>
</organism>
<protein>
    <recommendedName>
        <fullName evidence="6">Protein SYM1</fullName>
    </recommendedName>
</protein>
<comment type="subcellular location">
    <subcellularLocation>
        <location evidence="1">Membrane</location>
        <topology evidence="1">Multi-pass membrane protein</topology>
    </subcellularLocation>
</comment>
<evidence type="ECO:0000256" key="1">
    <source>
        <dbReference type="ARBA" id="ARBA00004141"/>
    </source>
</evidence>
<evidence type="ECO:0000256" key="6">
    <source>
        <dbReference type="ARBA" id="ARBA00039302"/>
    </source>
</evidence>
<keyword evidence="3 7" id="KW-0812">Transmembrane</keyword>
<dbReference type="Proteomes" id="UP000002866">
    <property type="component" value="Chromosome 1"/>
</dbReference>
<reference evidence="8 9" key="1">
    <citation type="journal article" date="2011" name="Proc. Natl. Acad. Sci. U.S.A.">
        <title>Evolutionary erosion of yeast sex chromosomes by mating-type switching accidents.</title>
        <authorList>
            <person name="Gordon J.L."/>
            <person name="Armisen D."/>
            <person name="Proux-Wera E."/>
            <person name="Oheigeartaigh S.S."/>
            <person name="Byrne K.P."/>
            <person name="Wolfe K.H."/>
        </authorList>
    </citation>
    <scope>NUCLEOTIDE SEQUENCE [LARGE SCALE GENOMIC DNA]</scope>
    <source>
        <strain evidence="9">ATCC 34711 / CBS 6284 / DSM 70876 / NBRC 10599 / NRRL Y-10934 / UCD 77-7</strain>
    </source>
</reference>
<dbReference type="GO" id="GO:0016020">
    <property type="term" value="C:membrane"/>
    <property type="evidence" value="ECO:0007669"/>
    <property type="project" value="UniProtKB-SubCell"/>
</dbReference>
<dbReference type="InParanoid" id="I2GUW8"/>
<evidence type="ECO:0000256" key="7">
    <source>
        <dbReference type="RuleBase" id="RU363053"/>
    </source>
</evidence>